<sequence length="97" mass="11587">MSRRETSSEAVGWRKRGAEIVVVKMRNATKMDEFIDFIEYYVKEIKIENKYIKLILITSKVLTHVENFELWTLKTSLEIWVSCEICKYLIYHLNLVP</sequence>
<organism evidence="1 2">
    <name type="scientific">Caerostris extrusa</name>
    <name type="common">Bark spider</name>
    <name type="synonym">Caerostris bankana</name>
    <dbReference type="NCBI Taxonomy" id="172846"/>
    <lineage>
        <taxon>Eukaryota</taxon>
        <taxon>Metazoa</taxon>
        <taxon>Ecdysozoa</taxon>
        <taxon>Arthropoda</taxon>
        <taxon>Chelicerata</taxon>
        <taxon>Arachnida</taxon>
        <taxon>Araneae</taxon>
        <taxon>Araneomorphae</taxon>
        <taxon>Entelegynae</taxon>
        <taxon>Araneoidea</taxon>
        <taxon>Araneidae</taxon>
        <taxon>Caerostris</taxon>
    </lineage>
</organism>
<reference evidence="1 2" key="1">
    <citation type="submission" date="2021-06" db="EMBL/GenBank/DDBJ databases">
        <title>Caerostris extrusa draft genome.</title>
        <authorList>
            <person name="Kono N."/>
            <person name="Arakawa K."/>
        </authorList>
    </citation>
    <scope>NUCLEOTIDE SEQUENCE [LARGE SCALE GENOMIC DNA]</scope>
</reference>
<dbReference type="EMBL" id="BPLR01005328">
    <property type="protein sequence ID" value="GIY01490.1"/>
    <property type="molecule type" value="Genomic_DNA"/>
</dbReference>
<proteinExistence type="predicted"/>
<evidence type="ECO:0000313" key="1">
    <source>
        <dbReference type="EMBL" id="GIY01490.1"/>
    </source>
</evidence>
<dbReference type="AlphaFoldDB" id="A0AAV4Q0D7"/>
<protein>
    <submittedName>
        <fullName evidence="1">Uncharacterized protein</fullName>
    </submittedName>
</protein>
<gene>
    <name evidence="1" type="ORF">CEXT_401141</name>
</gene>
<evidence type="ECO:0000313" key="2">
    <source>
        <dbReference type="Proteomes" id="UP001054945"/>
    </source>
</evidence>
<accession>A0AAV4Q0D7</accession>
<comment type="caution">
    <text evidence="1">The sequence shown here is derived from an EMBL/GenBank/DDBJ whole genome shotgun (WGS) entry which is preliminary data.</text>
</comment>
<dbReference type="Proteomes" id="UP001054945">
    <property type="component" value="Unassembled WGS sequence"/>
</dbReference>
<name>A0AAV4Q0D7_CAEEX</name>
<keyword evidence="2" id="KW-1185">Reference proteome</keyword>